<feature type="transmembrane region" description="Helical" evidence="1">
    <location>
        <begin position="57"/>
        <end position="74"/>
    </location>
</feature>
<dbReference type="CTD" id="36345840"/>
<evidence type="ECO:0000256" key="1">
    <source>
        <dbReference type="SAM" id="Phobius"/>
    </source>
</evidence>
<evidence type="ECO:0000313" key="3">
    <source>
        <dbReference type="Proteomes" id="UP000019149"/>
    </source>
</evidence>
<dbReference type="KEGG" id="egl:EGR_10125"/>
<gene>
    <name evidence="2" type="ORF">EGR_10125</name>
</gene>
<keyword evidence="1" id="KW-0472">Membrane</keyword>
<keyword evidence="1" id="KW-0812">Transmembrane</keyword>
<name>W6U949_ECHGR</name>
<proteinExistence type="predicted"/>
<evidence type="ECO:0000313" key="2">
    <source>
        <dbReference type="EMBL" id="EUB55007.1"/>
    </source>
</evidence>
<organism evidence="2 3">
    <name type="scientific">Echinococcus granulosus</name>
    <name type="common">Hydatid tapeworm</name>
    <dbReference type="NCBI Taxonomy" id="6210"/>
    <lineage>
        <taxon>Eukaryota</taxon>
        <taxon>Metazoa</taxon>
        <taxon>Spiralia</taxon>
        <taxon>Lophotrochozoa</taxon>
        <taxon>Platyhelminthes</taxon>
        <taxon>Cestoda</taxon>
        <taxon>Eucestoda</taxon>
        <taxon>Cyclophyllidea</taxon>
        <taxon>Taeniidae</taxon>
        <taxon>Echinococcus</taxon>
        <taxon>Echinococcus granulosus group</taxon>
    </lineage>
</organism>
<dbReference type="RefSeq" id="XP_024346203.1">
    <property type="nucleotide sequence ID" value="XM_024499374.1"/>
</dbReference>
<dbReference type="AlphaFoldDB" id="W6U949"/>
<keyword evidence="3" id="KW-1185">Reference proteome</keyword>
<comment type="caution">
    <text evidence="2">The sequence shown here is derived from an EMBL/GenBank/DDBJ whole genome shotgun (WGS) entry which is preliminary data.</text>
</comment>
<accession>W6U949</accession>
<dbReference type="EMBL" id="APAU02000192">
    <property type="protein sequence ID" value="EUB55007.1"/>
    <property type="molecule type" value="Genomic_DNA"/>
</dbReference>
<dbReference type="Proteomes" id="UP000019149">
    <property type="component" value="Unassembled WGS sequence"/>
</dbReference>
<reference evidence="2 3" key="1">
    <citation type="journal article" date="2013" name="Nat. Genet.">
        <title>The genome of the hydatid tapeworm Echinococcus granulosus.</title>
        <authorList>
            <person name="Zheng H."/>
            <person name="Zhang W."/>
            <person name="Zhang L."/>
            <person name="Zhang Z."/>
            <person name="Li J."/>
            <person name="Lu G."/>
            <person name="Zhu Y."/>
            <person name="Wang Y."/>
            <person name="Huang Y."/>
            <person name="Liu J."/>
            <person name="Kang H."/>
            <person name="Chen J."/>
            <person name="Wang L."/>
            <person name="Chen A."/>
            <person name="Yu S."/>
            <person name="Gao Z."/>
            <person name="Jin L."/>
            <person name="Gu W."/>
            <person name="Wang Z."/>
            <person name="Zhao L."/>
            <person name="Shi B."/>
            <person name="Wen H."/>
            <person name="Lin R."/>
            <person name="Jones M.K."/>
            <person name="Brejova B."/>
            <person name="Vinar T."/>
            <person name="Zhao G."/>
            <person name="McManus D.P."/>
            <person name="Chen Z."/>
            <person name="Zhou Y."/>
            <person name="Wang S."/>
        </authorList>
    </citation>
    <scope>NUCLEOTIDE SEQUENCE [LARGE SCALE GENOMIC DNA]</scope>
</reference>
<sequence>MSALRTRLSSVPRLKYNAVVCQTFFQHLEGVQKLSCNRTFCIHLAIAYLKIHLVVPYFYLLLLLFIYLCINYGFKHQPDRSFLGYLVKVTSKIDLLDYCCIELKLHLLLCRCVFKYLWNYPSCHEDQIVNVYAALIAKLKILLATVQTSDGVGKLKSYARLVYHSCVQFSSNCSDFARKQGLCDGMVFACPASLEKVDCATTNCEDNIECRRQFDFIPCVPLPPSFSQTRASAFPVNSKSSRPVQFHWGWEDFKSKNICANGNEKADHLTRILVWKGDSANLHFGGICYGTEIKYLWQILKEWGINWVTKENFLVLHKPLLMK</sequence>
<keyword evidence="1" id="KW-1133">Transmembrane helix</keyword>
<dbReference type="GeneID" id="36345840"/>
<protein>
    <submittedName>
        <fullName evidence="2">Uncharacterized protein</fullName>
    </submittedName>
</protein>